<dbReference type="Gene3D" id="3.30.750.44">
    <property type="match status" value="1"/>
</dbReference>
<dbReference type="CDD" id="cd06782">
    <property type="entry name" value="cpPDZ_CPP-like"/>
    <property type="match status" value="1"/>
</dbReference>
<keyword evidence="4" id="KW-0720">Serine protease</keyword>
<dbReference type="PANTHER" id="PTHR32060">
    <property type="entry name" value="TAIL-SPECIFIC PROTEASE"/>
    <property type="match status" value="1"/>
</dbReference>
<comment type="similarity">
    <text evidence="1">Belongs to the peptidase S41A family.</text>
</comment>
<keyword evidence="6" id="KW-0472">Membrane</keyword>
<dbReference type="InterPro" id="IPR041489">
    <property type="entry name" value="PDZ_6"/>
</dbReference>
<evidence type="ECO:0000313" key="9">
    <source>
        <dbReference type="Proteomes" id="UP000251634"/>
    </source>
</evidence>
<evidence type="ECO:0000259" key="7">
    <source>
        <dbReference type="PROSITE" id="PS50106"/>
    </source>
</evidence>
<dbReference type="InterPro" id="IPR005151">
    <property type="entry name" value="Tail-specific_protease"/>
</dbReference>
<dbReference type="PANTHER" id="PTHR32060:SF30">
    <property type="entry name" value="CARBOXY-TERMINAL PROCESSING PROTEASE CTPA"/>
    <property type="match status" value="1"/>
</dbReference>
<keyword evidence="6" id="KW-1133">Transmembrane helix</keyword>
<dbReference type="EMBL" id="PRKZ01000008">
    <property type="protein sequence ID" value="RAW48522.1"/>
    <property type="molecule type" value="Genomic_DNA"/>
</dbReference>
<dbReference type="GO" id="GO:0008236">
    <property type="term" value="F:serine-type peptidase activity"/>
    <property type="evidence" value="ECO:0007669"/>
    <property type="project" value="UniProtKB-KW"/>
</dbReference>
<dbReference type="InterPro" id="IPR029045">
    <property type="entry name" value="ClpP/crotonase-like_dom_sf"/>
</dbReference>
<dbReference type="Pfam" id="PF03572">
    <property type="entry name" value="Peptidase_S41"/>
    <property type="match status" value="1"/>
</dbReference>
<keyword evidence="3" id="KW-0378">Hydrolase</keyword>
<protein>
    <submittedName>
        <fullName evidence="8">Peptidase</fullName>
    </submittedName>
</protein>
<dbReference type="RefSeq" id="WP_112116006.1">
    <property type="nucleotide sequence ID" value="NZ_PRKZ01000008.1"/>
</dbReference>
<dbReference type="GO" id="GO:0030288">
    <property type="term" value="C:outer membrane-bounded periplasmic space"/>
    <property type="evidence" value="ECO:0007669"/>
    <property type="project" value="TreeGrafter"/>
</dbReference>
<dbReference type="SUPFAM" id="SSF50156">
    <property type="entry name" value="PDZ domain-like"/>
    <property type="match status" value="1"/>
</dbReference>
<gene>
    <name evidence="8" type="ORF">C4N25_10390</name>
</gene>
<dbReference type="AlphaFoldDB" id="A0A329TGE6"/>
<reference evidence="8 9" key="1">
    <citation type="submission" date="2018-02" db="EMBL/GenBank/DDBJ databases">
        <title>Complete genome sequencing of Faecalibacterium prausnitzii strains isolated from the human gut.</title>
        <authorList>
            <person name="Fitzgerald B.C."/>
            <person name="Shkoporov A.N."/>
            <person name="Ross P.R."/>
            <person name="Hill C."/>
        </authorList>
    </citation>
    <scope>NUCLEOTIDE SEQUENCE [LARGE SCALE GENOMIC DNA]</scope>
    <source>
        <strain evidence="8 9">APC942/8-14-2</strain>
    </source>
</reference>
<dbReference type="GO" id="GO:0007165">
    <property type="term" value="P:signal transduction"/>
    <property type="evidence" value="ECO:0007669"/>
    <property type="project" value="TreeGrafter"/>
</dbReference>
<dbReference type="InterPro" id="IPR001478">
    <property type="entry name" value="PDZ"/>
</dbReference>
<feature type="compositionally biased region" description="Acidic residues" evidence="5">
    <location>
        <begin position="421"/>
        <end position="441"/>
    </location>
</feature>
<accession>A0A329TGE6</accession>
<sequence length="463" mass="48482">MNRKISLGMAVTIVILAMTVTFSITMLLAMRLFDSTVSSVKEKESMYNKLAEVDRYVRGNDYYDIDETVLYDRLSAGYLLGTGDKYARYYTASAYTDLINVQNGTLLGIGVELAIDQSGYAKVTKVYTDSPAQEAGIKVGDYITAVDGNDVKSMSGVDAVQTRLRGESGTSVNVTWLDSEASEHNADLTHSGYTATTVDSALLQDSVGYIKIWQFDGTTPSELDYALRSLTASGATSLVFDLRDNGGGILEDAISCIDLITPEGTLAYAEDKYGNRTLLGSSTGESAIALPLVCLVNGNTASAAELFASSLRTLSGARLVGTTTMGKGTIQSSPQRLSDGSAVVVTVAKLLCGDGSCFDGTGLTVDVERSLTADEQTSYYDFTLDTDPQIQRAVSTAQQLSGTTTVGGVNEAASSAAAEDAGADSEVSAESESAAESEAVSESEATSFEASSEAAESAASSNG</sequence>
<dbReference type="Proteomes" id="UP000251634">
    <property type="component" value="Unassembled WGS sequence"/>
</dbReference>
<evidence type="ECO:0000256" key="4">
    <source>
        <dbReference type="ARBA" id="ARBA00022825"/>
    </source>
</evidence>
<dbReference type="Gene3D" id="2.30.42.10">
    <property type="match status" value="1"/>
</dbReference>
<comment type="caution">
    <text evidence="8">The sequence shown here is derived from an EMBL/GenBank/DDBJ whole genome shotgun (WGS) entry which is preliminary data.</text>
</comment>
<evidence type="ECO:0000256" key="6">
    <source>
        <dbReference type="SAM" id="Phobius"/>
    </source>
</evidence>
<dbReference type="SMART" id="SM00228">
    <property type="entry name" value="PDZ"/>
    <property type="match status" value="1"/>
</dbReference>
<name>A0A329TGE6_9FIRM</name>
<keyword evidence="2" id="KW-0645">Protease</keyword>
<feature type="compositionally biased region" description="Low complexity" evidence="5">
    <location>
        <begin position="442"/>
        <end position="463"/>
    </location>
</feature>
<keyword evidence="6" id="KW-0812">Transmembrane</keyword>
<feature type="region of interest" description="Disordered" evidence="5">
    <location>
        <begin position="413"/>
        <end position="463"/>
    </location>
</feature>
<dbReference type="GO" id="GO:0004175">
    <property type="term" value="F:endopeptidase activity"/>
    <property type="evidence" value="ECO:0007669"/>
    <property type="project" value="TreeGrafter"/>
</dbReference>
<evidence type="ECO:0000256" key="2">
    <source>
        <dbReference type="ARBA" id="ARBA00022670"/>
    </source>
</evidence>
<dbReference type="SMART" id="SM00245">
    <property type="entry name" value="TSPc"/>
    <property type="match status" value="1"/>
</dbReference>
<dbReference type="SUPFAM" id="SSF52096">
    <property type="entry name" value="ClpP/crotonase"/>
    <property type="match status" value="1"/>
</dbReference>
<dbReference type="GO" id="GO:0006508">
    <property type="term" value="P:proteolysis"/>
    <property type="evidence" value="ECO:0007669"/>
    <property type="project" value="UniProtKB-KW"/>
</dbReference>
<dbReference type="InterPro" id="IPR036034">
    <property type="entry name" value="PDZ_sf"/>
</dbReference>
<evidence type="ECO:0000256" key="1">
    <source>
        <dbReference type="ARBA" id="ARBA00009179"/>
    </source>
</evidence>
<evidence type="ECO:0000256" key="3">
    <source>
        <dbReference type="ARBA" id="ARBA00022801"/>
    </source>
</evidence>
<feature type="transmembrane region" description="Helical" evidence="6">
    <location>
        <begin position="7"/>
        <end position="33"/>
    </location>
</feature>
<dbReference type="CDD" id="cd07560">
    <property type="entry name" value="Peptidase_S41_CPP"/>
    <property type="match status" value="1"/>
</dbReference>
<dbReference type="PROSITE" id="PS50106">
    <property type="entry name" value="PDZ"/>
    <property type="match status" value="1"/>
</dbReference>
<dbReference type="Gene3D" id="3.90.226.10">
    <property type="entry name" value="2-enoyl-CoA Hydratase, Chain A, domain 1"/>
    <property type="match status" value="1"/>
</dbReference>
<dbReference type="InterPro" id="IPR004447">
    <property type="entry name" value="Peptidase_S41A"/>
</dbReference>
<proteinExistence type="inferred from homology"/>
<organism evidence="8 9">
    <name type="scientific">Faecalibacterium prausnitzii</name>
    <dbReference type="NCBI Taxonomy" id="853"/>
    <lineage>
        <taxon>Bacteria</taxon>
        <taxon>Bacillati</taxon>
        <taxon>Bacillota</taxon>
        <taxon>Clostridia</taxon>
        <taxon>Eubacteriales</taxon>
        <taxon>Oscillospiraceae</taxon>
        <taxon>Faecalibacterium</taxon>
    </lineage>
</organism>
<dbReference type="Pfam" id="PF17820">
    <property type="entry name" value="PDZ_6"/>
    <property type="match status" value="1"/>
</dbReference>
<evidence type="ECO:0000256" key="5">
    <source>
        <dbReference type="SAM" id="MobiDB-lite"/>
    </source>
</evidence>
<evidence type="ECO:0000313" key="8">
    <source>
        <dbReference type="EMBL" id="RAW48522.1"/>
    </source>
</evidence>
<feature type="domain" description="PDZ" evidence="7">
    <location>
        <begin position="95"/>
        <end position="161"/>
    </location>
</feature>